<evidence type="ECO:0000313" key="7">
    <source>
        <dbReference type="EMBL" id="CBJ31925.1"/>
    </source>
</evidence>
<dbReference type="Proteomes" id="UP000002630">
    <property type="component" value="Unassembled WGS sequence"/>
</dbReference>
<sequence length="517" mass="57236">MTPTLLRGLCAHGTKTSVEAARAWRREARVFASVTAKRRSAAVVPAARALCSATPVAVGEEDTKVAFVNLELPPQDIGTAMKPQQMVDQLEEHIVGQSDAKRAVAIALRNRWRRAKLDEDLRGDVIPKNILMIGPTGCGKTEIARRVAKMSQAPFIKVEATKFTEVGFHGQDVDRIIKDLVEVGITMTKKKQMAEHREAVKTTTDSIIIDCLVGEKSGASSRESFEDLLKKGALEEYNIKVPLNRNNTPDMPGVIFSDNSRANMPKVEDIMQVLKASTGGKNRKQEQEMKIKDARPLIEDMEIEKRLDMAQVTRDAVKAVEETGIVFIDEIDKICNAGERRSADASAEGVQRDLLPMIEGSSVSTRHGNIDTSFILFIASGAFHSCKPSDMLAELQGRLPIRVQLKGLSEDDLYKILTEPKNNLIRQQVEIMKTEGVDLQFTDEAIREIARVGAYVNKTVENIGARRLHTVLERIVETISFDASEMEEGTVVSVDIDLVKERVSDMLEGSDLSKFII</sequence>
<dbReference type="Pfam" id="PF07724">
    <property type="entry name" value="AAA_2"/>
    <property type="match status" value="1"/>
</dbReference>
<dbReference type="GO" id="GO:0009376">
    <property type="term" value="C:HslUV protease complex"/>
    <property type="evidence" value="ECO:0007669"/>
    <property type="project" value="InterPro"/>
</dbReference>
<evidence type="ECO:0000256" key="3">
    <source>
        <dbReference type="ARBA" id="ARBA00022840"/>
    </source>
</evidence>
<keyword evidence="3" id="KW-0067">ATP-binding</keyword>
<gene>
    <name evidence="7" type="ORF">Esi_0294_0023</name>
</gene>
<dbReference type="SMART" id="SM01086">
    <property type="entry name" value="ClpB_D2-small"/>
    <property type="match status" value="1"/>
</dbReference>
<dbReference type="InterPro" id="IPR027417">
    <property type="entry name" value="P-loop_NTPase"/>
</dbReference>
<dbReference type="Gene3D" id="1.10.8.60">
    <property type="match status" value="1"/>
</dbReference>
<feature type="domain" description="Clp ATPase C-terminal" evidence="6">
    <location>
        <begin position="408"/>
        <end position="503"/>
    </location>
</feature>
<feature type="domain" description="AAA+ ATPase" evidence="5">
    <location>
        <begin position="126"/>
        <end position="409"/>
    </location>
</feature>
<dbReference type="eggNOG" id="KOG0745">
    <property type="taxonomic scope" value="Eukaryota"/>
</dbReference>
<accession>D7FVK4</accession>
<dbReference type="InterPro" id="IPR050052">
    <property type="entry name" value="ATP-dep_Clp_protease_ClpX"/>
</dbReference>
<organism evidence="7 8">
    <name type="scientific">Ectocarpus siliculosus</name>
    <name type="common">Brown alga</name>
    <name type="synonym">Conferva siliculosa</name>
    <dbReference type="NCBI Taxonomy" id="2880"/>
    <lineage>
        <taxon>Eukaryota</taxon>
        <taxon>Sar</taxon>
        <taxon>Stramenopiles</taxon>
        <taxon>Ochrophyta</taxon>
        <taxon>PX clade</taxon>
        <taxon>Phaeophyceae</taxon>
        <taxon>Ectocarpales</taxon>
        <taxon>Ectocarpaceae</taxon>
        <taxon>Ectocarpus</taxon>
    </lineage>
</organism>
<dbReference type="InterPro" id="IPR003959">
    <property type="entry name" value="ATPase_AAA_core"/>
</dbReference>
<dbReference type="Gene3D" id="3.40.50.300">
    <property type="entry name" value="P-loop containing nucleotide triphosphate hydrolases"/>
    <property type="match status" value="2"/>
</dbReference>
<evidence type="ECO:0000256" key="4">
    <source>
        <dbReference type="ARBA" id="ARBA00023186"/>
    </source>
</evidence>
<evidence type="ECO:0000259" key="6">
    <source>
        <dbReference type="SMART" id="SM01086"/>
    </source>
</evidence>
<keyword evidence="4" id="KW-0143">Chaperone</keyword>
<dbReference type="STRING" id="2880.D7FVK4"/>
<evidence type="ECO:0000313" key="8">
    <source>
        <dbReference type="Proteomes" id="UP000002630"/>
    </source>
</evidence>
<dbReference type="GO" id="GO:0016887">
    <property type="term" value="F:ATP hydrolysis activity"/>
    <property type="evidence" value="ECO:0007669"/>
    <property type="project" value="InterPro"/>
</dbReference>
<evidence type="ECO:0000259" key="5">
    <source>
        <dbReference type="SMART" id="SM00382"/>
    </source>
</evidence>
<evidence type="ECO:0000256" key="1">
    <source>
        <dbReference type="ARBA" id="ARBA00009771"/>
    </source>
</evidence>
<name>D7FVK4_ECTSI</name>
<dbReference type="InterPro" id="IPR004491">
    <property type="entry name" value="HslU"/>
</dbReference>
<dbReference type="OrthoDB" id="1721884at2759"/>
<dbReference type="EMBL" id="FN649760">
    <property type="protein sequence ID" value="CBJ31925.1"/>
    <property type="molecule type" value="Genomic_DNA"/>
</dbReference>
<dbReference type="Pfam" id="PF00004">
    <property type="entry name" value="AAA"/>
    <property type="match status" value="1"/>
</dbReference>
<dbReference type="PANTHER" id="PTHR48102">
    <property type="entry name" value="ATP-DEPENDENT CLP PROTEASE ATP-BINDING SUBUNIT CLPX-LIKE, MITOCHONDRIAL-RELATED"/>
    <property type="match status" value="1"/>
</dbReference>
<dbReference type="PANTHER" id="PTHR48102:SF3">
    <property type="entry name" value="ATP-DEPENDENT PROTEASE ATPASE SUBUNIT HSLU"/>
    <property type="match status" value="1"/>
</dbReference>
<reference evidence="7 8" key="1">
    <citation type="journal article" date="2010" name="Nature">
        <title>The Ectocarpus genome and the independent evolution of multicellularity in brown algae.</title>
        <authorList>
            <person name="Cock J.M."/>
            <person name="Sterck L."/>
            <person name="Rouze P."/>
            <person name="Scornet D."/>
            <person name="Allen A.E."/>
            <person name="Amoutzias G."/>
            <person name="Anthouard V."/>
            <person name="Artiguenave F."/>
            <person name="Aury J.M."/>
            <person name="Badger J.H."/>
            <person name="Beszteri B."/>
            <person name="Billiau K."/>
            <person name="Bonnet E."/>
            <person name="Bothwell J.H."/>
            <person name="Bowler C."/>
            <person name="Boyen C."/>
            <person name="Brownlee C."/>
            <person name="Carrano C.J."/>
            <person name="Charrier B."/>
            <person name="Cho G.Y."/>
            <person name="Coelho S.M."/>
            <person name="Collen J."/>
            <person name="Corre E."/>
            <person name="Da Silva C."/>
            <person name="Delage L."/>
            <person name="Delaroque N."/>
            <person name="Dittami S.M."/>
            <person name="Doulbeau S."/>
            <person name="Elias M."/>
            <person name="Farnham G."/>
            <person name="Gachon C.M."/>
            <person name="Gschloessl B."/>
            <person name="Heesch S."/>
            <person name="Jabbari K."/>
            <person name="Jubin C."/>
            <person name="Kawai H."/>
            <person name="Kimura K."/>
            <person name="Kloareg B."/>
            <person name="Kupper F.C."/>
            <person name="Lang D."/>
            <person name="Le Bail A."/>
            <person name="Leblanc C."/>
            <person name="Lerouge P."/>
            <person name="Lohr M."/>
            <person name="Lopez P.J."/>
            <person name="Martens C."/>
            <person name="Maumus F."/>
            <person name="Michel G."/>
            <person name="Miranda-Saavedra D."/>
            <person name="Morales J."/>
            <person name="Moreau H."/>
            <person name="Motomura T."/>
            <person name="Nagasato C."/>
            <person name="Napoli C.A."/>
            <person name="Nelson D.R."/>
            <person name="Nyvall-Collen P."/>
            <person name="Peters A.F."/>
            <person name="Pommier C."/>
            <person name="Potin P."/>
            <person name="Poulain J."/>
            <person name="Quesneville H."/>
            <person name="Read B."/>
            <person name="Rensing S.A."/>
            <person name="Ritter A."/>
            <person name="Rousvoal S."/>
            <person name="Samanta M."/>
            <person name="Samson G."/>
            <person name="Schroeder D.C."/>
            <person name="Segurens B."/>
            <person name="Strittmatter M."/>
            <person name="Tonon T."/>
            <person name="Tregear J.W."/>
            <person name="Valentin K."/>
            <person name="von Dassow P."/>
            <person name="Yamagishi T."/>
            <person name="Van de Peer Y."/>
            <person name="Wincker P."/>
        </authorList>
    </citation>
    <scope>NUCLEOTIDE SEQUENCE [LARGE SCALE GENOMIC DNA]</scope>
    <source>
        <strain evidence="8">Ec32 / CCAP1310/4</strain>
    </source>
</reference>
<dbReference type="SUPFAM" id="SSF52540">
    <property type="entry name" value="P-loop containing nucleoside triphosphate hydrolases"/>
    <property type="match status" value="1"/>
</dbReference>
<keyword evidence="8" id="KW-1185">Reference proteome</keyword>
<protein>
    <submittedName>
        <fullName evidence="7">Uncharacterized protein</fullName>
    </submittedName>
</protein>
<dbReference type="Gene3D" id="1.10.8.10">
    <property type="entry name" value="DNA helicase RuvA subunit, C-terminal domain"/>
    <property type="match status" value="2"/>
</dbReference>
<dbReference type="Pfam" id="PF10431">
    <property type="entry name" value="ClpB_D2-small"/>
    <property type="match status" value="1"/>
</dbReference>
<dbReference type="GO" id="GO:0008233">
    <property type="term" value="F:peptidase activity"/>
    <property type="evidence" value="ECO:0007669"/>
    <property type="project" value="InterPro"/>
</dbReference>
<dbReference type="InterPro" id="IPR019489">
    <property type="entry name" value="Clp_ATPase_C"/>
</dbReference>
<dbReference type="InterPro" id="IPR003593">
    <property type="entry name" value="AAA+_ATPase"/>
</dbReference>
<keyword evidence="2" id="KW-0547">Nucleotide-binding</keyword>
<dbReference type="InParanoid" id="D7FVK4"/>
<dbReference type="NCBIfam" id="NF003544">
    <property type="entry name" value="PRK05201.1"/>
    <property type="match status" value="1"/>
</dbReference>
<dbReference type="GO" id="GO:0005524">
    <property type="term" value="F:ATP binding"/>
    <property type="evidence" value="ECO:0007669"/>
    <property type="project" value="UniProtKB-KW"/>
</dbReference>
<dbReference type="NCBIfam" id="TIGR00390">
    <property type="entry name" value="hslU"/>
    <property type="match status" value="1"/>
</dbReference>
<comment type="similarity">
    <text evidence="1">Belongs to the ClpX chaperone family. HslU subfamily.</text>
</comment>
<dbReference type="AlphaFoldDB" id="D7FVK4"/>
<evidence type="ECO:0000256" key="2">
    <source>
        <dbReference type="ARBA" id="ARBA00022741"/>
    </source>
</evidence>
<dbReference type="GO" id="GO:0051603">
    <property type="term" value="P:proteolysis involved in protein catabolic process"/>
    <property type="evidence" value="ECO:0007669"/>
    <property type="project" value="TreeGrafter"/>
</dbReference>
<proteinExistence type="inferred from homology"/>
<dbReference type="SMART" id="SM00382">
    <property type="entry name" value="AAA"/>
    <property type="match status" value="1"/>
</dbReference>